<dbReference type="InterPro" id="IPR011067">
    <property type="entry name" value="Plasmid_toxin/cell-grow_inhib"/>
</dbReference>
<evidence type="ECO:0000313" key="3">
    <source>
        <dbReference type="EMBL" id="MBP1041825.1"/>
    </source>
</evidence>
<dbReference type="AlphaFoldDB" id="A0A940P6A3"/>
<reference evidence="3" key="1">
    <citation type="submission" date="2020-12" db="EMBL/GenBank/DDBJ databases">
        <title>Vagococcus allomyrinae sp. nov. and Enterococcus lavae sp. nov., isolated from the larvae of Allomyrina dichotoma.</title>
        <authorList>
            <person name="Lee S.D."/>
        </authorList>
    </citation>
    <scope>NUCLEOTIDE SEQUENCE</scope>
    <source>
        <strain evidence="3">BWB3-3</strain>
    </source>
</reference>
<comment type="similarity">
    <text evidence="1">Belongs to the PemK/MazF family.</text>
</comment>
<dbReference type="RefSeq" id="WP_209528393.1">
    <property type="nucleotide sequence ID" value="NZ_JAEEGA010000007.1"/>
</dbReference>
<proteinExistence type="inferred from homology"/>
<dbReference type="EMBL" id="JAEEGA010000007">
    <property type="protein sequence ID" value="MBP1041825.1"/>
    <property type="molecule type" value="Genomic_DNA"/>
</dbReference>
<evidence type="ECO:0000256" key="2">
    <source>
        <dbReference type="ARBA" id="ARBA00022649"/>
    </source>
</evidence>
<dbReference type="GO" id="GO:0003677">
    <property type="term" value="F:DNA binding"/>
    <property type="evidence" value="ECO:0007669"/>
    <property type="project" value="InterPro"/>
</dbReference>
<dbReference type="Gene3D" id="2.30.30.110">
    <property type="match status" value="1"/>
</dbReference>
<dbReference type="SUPFAM" id="SSF50118">
    <property type="entry name" value="Cell growth inhibitor/plasmid maintenance toxic component"/>
    <property type="match status" value="1"/>
</dbReference>
<keyword evidence="4" id="KW-1185">Reference proteome</keyword>
<organism evidence="3 4">
    <name type="scientific">Vagococcus allomyrinae</name>
    <dbReference type="NCBI Taxonomy" id="2794353"/>
    <lineage>
        <taxon>Bacteria</taxon>
        <taxon>Bacillati</taxon>
        <taxon>Bacillota</taxon>
        <taxon>Bacilli</taxon>
        <taxon>Lactobacillales</taxon>
        <taxon>Enterococcaceae</taxon>
        <taxon>Vagococcus</taxon>
    </lineage>
</organism>
<dbReference type="Pfam" id="PF02452">
    <property type="entry name" value="PemK_toxin"/>
    <property type="match status" value="1"/>
</dbReference>
<evidence type="ECO:0000313" key="4">
    <source>
        <dbReference type="Proteomes" id="UP000674938"/>
    </source>
</evidence>
<dbReference type="GO" id="GO:0006402">
    <property type="term" value="P:mRNA catabolic process"/>
    <property type="evidence" value="ECO:0007669"/>
    <property type="project" value="TreeGrafter"/>
</dbReference>
<sequence length="116" mass="13472">MIRLPVQGDIILFAQSEKSEHESTAKTPYLVLSHQLVVHCSKVVTVVPICQTKRTYPLYIEIHTKNNMKTSGKILLDQVTTIDYETQEWLYLERVPDELIEEVLLKVKTIFQKNDD</sequence>
<evidence type="ECO:0000256" key="1">
    <source>
        <dbReference type="ARBA" id="ARBA00007521"/>
    </source>
</evidence>
<keyword evidence="2" id="KW-1277">Toxin-antitoxin system</keyword>
<dbReference type="PANTHER" id="PTHR33988">
    <property type="entry name" value="ENDORIBONUCLEASE MAZF-RELATED"/>
    <property type="match status" value="1"/>
</dbReference>
<dbReference type="PANTHER" id="PTHR33988:SF3">
    <property type="entry name" value="ENDORIBONUCLEASE TOXIN CHPB-RELATED"/>
    <property type="match status" value="1"/>
</dbReference>
<comment type="caution">
    <text evidence="3">The sequence shown here is derived from an EMBL/GenBank/DDBJ whole genome shotgun (WGS) entry which is preliminary data.</text>
</comment>
<accession>A0A940P6A3</accession>
<dbReference type="Proteomes" id="UP000674938">
    <property type="component" value="Unassembled WGS sequence"/>
</dbReference>
<dbReference type="GO" id="GO:0016075">
    <property type="term" value="P:rRNA catabolic process"/>
    <property type="evidence" value="ECO:0007669"/>
    <property type="project" value="TreeGrafter"/>
</dbReference>
<name>A0A940P6A3_9ENTE</name>
<dbReference type="GO" id="GO:0004521">
    <property type="term" value="F:RNA endonuclease activity"/>
    <property type="evidence" value="ECO:0007669"/>
    <property type="project" value="TreeGrafter"/>
</dbReference>
<gene>
    <name evidence="3" type="ORF">I6N95_12470</name>
</gene>
<protein>
    <submittedName>
        <fullName evidence="3">Type II toxin-antitoxin system PemK/MazF family toxin</fullName>
    </submittedName>
</protein>
<dbReference type="InterPro" id="IPR003477">
    <property type="entry name" value="PemK-like"/>
</dbReference>